<sequence length="343" mass="38828">MNNFRAFVRAIYYFFSAFAALLIFLFAGLFLYNSNPDFFQSDKISAENWKPKDVEAELNSGFMPRDVKYGYQLIAETSKHIGPLAENPGMRYAGNNLACANCHLNAGTQAGSASWIGVVQRFPQFRGRSNSEGTIEDRVNGCMQRSMNGEKLPVESKEMRSIVSYMEWLGEGMPEEREKEFKGFPKIEIPEVAVILEKGKALFAKECAVCHGENGQGQKLADSTKAYQYPPLWGEDSYNNGAGMHRVITAAQFIKGNMPFGQATWDNPKLTDEEAYHLAGYINSFSRPQKRNLEKDYPDLKLKPVSTPYGPWADKFSPEQHKYGPFQPIMKFYKQEYGITKSK</sequence>
<name>A0ABW3NSL6_9FLAO</name>
<feature type="domain" description="Cytochrome c" evidence="6">
    <location>
        <begin position="194"/>
        <end position="286"/>
    </location>
</feature>
<evidence type="ECO:0000256" key="4">
    <source>
        <dbReference type="PROSITE-ProRule" id="PRU00433"/>
    </source>
</evidence>
<dbReference type="Pfam" id="PF00034">
    <property type="entry name" value="Cytochrom_C"/>
    <property type="match status" value="1"/>
</dbReference>
<dbReference type="InterPro" id="IPR009056">
    <property type="entry name" value="Cyt_c-like_dom"/>
</dbReference>
<keyword evidence="5" id="KW-1133">Transmembrane helix</keyword>
<keyword evidence="5" id="KW-0472">Membrane</keyword>
<evidence type="ECO:0000259" key="6">
    <source>
        <dbReference type="PROSITE" id="PS51007"/>
    </source>
</evidence>
<accession>A0ABW3NSL6</accession>
<keyword evidence="3 4" id="KW-0408">Iron</keyword>
<dbReference type="Gene3D" id="1.10.760.10">
    <property type="entry name" value="Cytochrome c-like domain"/>
    <property type="match status" value="2"/>
</dbReference>
<keyword evidence="1 4" id="KW-0349">Heme</keyword>
<comment type="caution">
    <text evidence="7">The sequence shown here is derived from an EMBL/GenBank/DDBJ whole genome shotgun (WGS) entry which is preliminary data.</text>
</comment>
<dbReference type="EMBL" id="JBHTLI010000001">
    <property type="protein sequence ID" value="MFD1095752.1"/>
    <property type="molecule type" value="Genomic_DNA"/>
</dbReference>
<evidence type="ECO:0000256" key="1">
    <source>
        <dbReference type="ARBA" id="ARBA00022617"/>
    </source>
</evidence>
<keyword evidence="8" id="KW-1185">Reference proteome</keyword>
<evidence type="ECO:0000256" key="2">
    <source>
        <dbReference type="ARBA" id="ARBA00022723"/>
    </source>
</evidence>
<keyword evidence="5" id="KW-0812">Transmembrane</keyword>
<evidence type="ECO:0000256" key="3">
    <source>
        <dbReference type="ARBA" id="ARBA00023004"/>
    </source>
</evidence>
<organism evidence="7 8">
    <name type="scientific">Salegentibacter chungangensis</name>
    <dbReference type="NCBI Taxonomy" id="1335724"/>
    <lineage>
        <taxon>Bacteria</taxon>
        <taxon>Pseudomonadati</taxon>
        <taxon>Bacteroidota</taxon>
        <taxon>Flavobacteriia</taxon>
        <taxon>Flavobacteriales</taxon>
        <taxon>Flavobacteriaceae</taxon>
        <taxon>Salegentibacter</taxon>
    </lineage>
</organism>
<evidence type="ECO:0000313" key="7">
    <source>
        <dbReference type="EMBL" id="MFD1095752.1"/>
    </source>
</evidence>
<dbReference type="SUPFAM" id="SSF46626">
    <property type="entry name" value="Cytochrome c"/>
    <property type="match status" value="2"/>
</dbReference>
<dbReference type="PROSITE" id="PS51007">
    <property type="entry name" value="CYTC"/>
    <property type="match status" value="1"/>
</dbReference>
<dbReference type="PANTHER" id="PTHR35008">
    <property type="entry name" value="BLL4482 PROTEIN-RELATED"/>
    <property type="match status" value="1"/>
</dbReference>
<protein>
    <submittedName>
        <fullName evidence="7">C-type cytochrome</fullName>
    </submittedName>
</protein>
<dbReference type="Proteomes" id="UP001597131">
    <property type="component" value="Unassembled WGS sequence"/>
</dbReference>
<evidence type="ECO:0000256" key="5">
    <source>
        <dbReference type="SAM" id="Phobius"/>
    </source>
</evidence>
<dbReference type="Pfam" id="PF21342">
    <property type="entry name" value="SoxA-TsdA_cyt-c"/>
    <property type="match status" value="1"/>
</dbReference>
<dbReference type="RefSeq" id="WP_380744753.1">
    <property type="nucleotide sequence ID" value="NZ_JBHTLI010000001.1"/>
</dbReference>
<dbReference type="InterPro" id="IPR036909">
    <property type="entry name" value="Cyt_c-like_dom_sf"/>
</dbReference>
<dbReference type="InterPro" id="IPR051459">
    <property type="entry name" value="Cytochrome_c-type_DH"/>
</dbReference>
<proteinExistence type="predicted"/>
<gene>
    <name evidence="7" type="ORF">ACFQ3Q_08330</name>
</gene>
<feature type="transmembrane region" description="Helical" evidence="5">
    <location>
        <begin position="12"/>
        <end position="32"/>
    </location>
</feature>
<keyword evidence="2 4" id="KW-0479">Metal-binding</keyword>
<dbReference type="PANTHER" id="PTHR35008:SF9">
    <property type="entry name" value="CYTOCHROME C DOMAIN-CONTAINING PROTEIN"/>
    <property type="match status" value="1"/>
</dbReference>
<evidence type="ECO:0000313" key="8">
    <source>
        <dbReference type="Proteomes" id="UP001597131"/>
    </source>
</evidence>
<reference evidence="8" key="1">
    <citation type="journal article" date="2019" name="Int. J. Syst. Evol. Microbiol.">
        <title>The Global Catalogue of Microorganisms (GCM) 10K type strain sequencing project: providing services to taxonomists for standard genome sequencing and annotation.</title>
        <authorList>
            <consortium name="The Broad Institute Genomics Platform"/>
            <consortium name="The Broad Institute Genome Sequencing Center for Infectious Disease"/>
            <person name="Wu L."/>
            <person name="Ma J."/>
        </authorList>
    </citation>
    <scope>NUCLEOTIDE SEQUENCE [LARGE SCALE GENOMIC DNA]</scope>
    <source>
        <strain evidence="8">CCUG 64793</strain>
    </source>
</reference>